<feature type="transmembrane region" description="Helical" evidence="7">
    <location>
        <begin position="358"/>
        <end position="380"/>
    </location>
</feature>
<evidence type="ECO:0000256" key="1">
    <source>
        <dbReference type="ARBA" id="ARBA00004651"/>
    </source>
</evidence>
<evidence type="ECO:0000313" key="9">
    <source>
        <dbReference type="EMBL" id="MDF1610886.1"/>
    </source>
</evidence>
<comment type="subcellular location">
    <subcellularLocation>
        <location evidence="1">Cell membrane</location>
        <topology evidence="1">Multi-pass membrane protein</topology>
    </subcellularLocation>
</comment>
<comment type="caution">
    <text evidence="9">The sequence shown here is derived from an EMBL/GenBank/DDBJ whole genome shotgun (WGS) entry which is preliminary data.</text>
</comment>
<keyword evidence="3 7" id="KW-0812">Transmembrane</keyword>
<dbReference type="InterPro" id="IPR003856">
    <property type="entry name" value="LPS_length_determ_N"/>
</dbReference>
<gene>
    <name evidence="9" type="ORF">P0M35_01875</name>
</gene>
<evidence type="ECO:0000256" key="5">
    <source>
        <dbReference type="ARBA" id="ARBA00023136"/>
    </source>
</evidence>
<evidence type="ECO:0000256" key="6">
    <source>
        <dbReference type="SAM" id="Coils"/>
    </source>
</evidence>
<feature type="domain" description="Polysaccharide chain length determinant N-terminal" evidence="8">
    <location>
        <begin position="16"/>
        <end position="116"/>
    </location>
</feature>
<dbReference type="GO" id="GO:0004713">
    <property type="term" value="F:protein tyrosine kinase activity"/>
    <property type="evidence" value="ECO:0007669"/>
    <property type="project" value="TreeGrafter"/>
</dbReference>
<evidence type="ECO:0000256" key="7">
    <source>
        <dbReference type="SAM" id="Phobius"/>
    </source>
</evidence>
<proteinExistence type="predicted"/>
<sequence>MENKEIIIEKEKVGSSLLEFISVLVKYRWFLFWFVFIITAGATTFALLSPKWYKSTSSVFPAEKNDLLSMLSGVSNLAKGFSASKGLAALTGSNSEADRYVAILKSSTMTKDIINKFNLRKHYKMEDDFYEDIVKEWFSNLELEIQDEGNLTITVYDKDPKLAATIANYLVQRLNEINTDLSITNAKANREFVEKRYFQNLTDIKNLETQMQSFQEKYGVVAVPEQIEATVKSMSTIYADLYKKEIEYNVLKQTYGLDHPLVNTSKIEMNELKNKIKQLNNGNDDSQKDVKLIIPFKEAPAIGNEYIKIFRNLEIQYKILEFIQPLYEQAKVEEARNTPSVLVIDKAEPATKKSKPKISIYASISLIVSLFLGLAIVFTLELLNKFKIMDSNKYNFIVSEFSKDLKKFSKK</sequence>
<keyword evidence="2" id="KW-1003">Cell membrane</keyword>
<keyword evidence="6" id="KW-0175">Coiled coil</keyword>
<organism evidence="9 10">
    <name type="scientific">Stygiobacter electus</name>
    <dbReference type="NCBI Taxonomy" id="3032292"/>
    <lineage>
        <taxon>Bacteria</taxon>
        <taxon>Pseudomonadati</taxon>
        <taxon>Ignavibacteriota</taxon>
        <taxon>Ignavibacteria</taxon>
        <taxon>Ignavibacteriales</taxon>
        <taxon>Melioribacteraceae</taxon>
        <taxon>Stygiobacter</taxon>
    </lineage>
</organism>
<protein>
    <submittedName>
        <fullName evidence="9">Wzz/FepE/Etk N-terminal domain-containing protein</fullName>
    </submittedName>
</protein>
<accession>A0AAE3NU22</accession>
<dbReference type="EMBL" id="JARGDL010000002">
    <property type="protein sequence ID" value="MDF1610886.1"/>
    <property type="molecule type" value="Genomic_DNA"/>
</dbReference>
<keyword evidence="10" id="KW-1185">Reference proteome</keyword>
<dbReference type="RefSeq" id="WP_321534653.1">
    <property type="nucleotide sequence ID" value="NZ_JARGDL010000002.1"/>
</dbReference>
<feature type="coiled-coil region" evidence="6">
    <location>
        <begin position="262"/>
        <end position="289"/>
    </location>
</feature>
<dbReference type="InterPro" id="IPR050445">
    <property type="entry name" value="Bact_polysacc_biosynth/exp"/>
</dbReference>
<evidence type="ECO:0000256" key="4">
    <source>
        <dbReference type="ARBA" id="ARBA00022989"/>
    </source>
</evidence>
<dbReference type="PANTHER" id="PTHR32309">
    <property type="entry name" value="TYROSINE-PROTEIN KINASE"/>
    <property type="match status" value="1"/>
</dbReference>
<evidence type="ECO:0000256" key="2">
    <source>
        <dbReference type="ARBA" id="ARBA00022475"/>
    </source>
</evidence>
<keyword evidence="4 7" id="KW-1133">Transmembrane helix</keyword>
<evidence type="ECO:0000256" key="3">
    <source>
        <dbReference type="ARBA" id="ARBA00022692"/>
    </source>
</evidence>
<dbReference type="Proteomes" id="UP001221302">
    <property type="component" value="Unassembled WGS sequence"/>
</dbReference>
<keyword evidence="5 7" id="KW-0472">Membrane</keyword>
<dbReference type="GO" id="GO:0005886">
    <property type="term" value="C:plasma membrane"/>
    <property type="evidence" value="ECO:0007669"/>
    <property type="project" value="UniProtKB-SubCell"/>
</dbReference>
<evidence type="ECO:0000259" key="8">
    <source>
        <dbReference type="Pfam" id="PF02706"/>
    </source>
</evidence>
<reference evidence="9" key="1">
    <citation type="submission" date="2023-03" db="EMBL/GenBank/DDBJ databases">
        <title>Stygiobacter electus gen. nov., sp. nov., facultatively anaerobic thermotolerant bacterium of the class Ignavibacteria from a well of Yessentuki mineral water deposit.</title>
        <authorList>
            <person name="Podosokorskaya O.A."/>
            <person name="Elcheninov A.G."/>
            <person name="Petrova N.F."/>
            <person name="Zavarzina D.G."/>
            <person name="Kublanov I.V."/>
            <person name="Merkel A.Y."/>
        </authorList>
    </citation>
    <scope>NUCLEOTIDE SEQUENCE</scope>
    <source>
        <strain evidence="9">09-Me</strain>
    </source>
</reference>
<dbReference type="Pfam" id="PF02706">
    <property type="entry name" value="Wzz"/>
    <property type="match status" value="1"/>
</dbReference>
<feature type="transmembrane region" description="Helical" evidence="7">
    <location>
        <begin position="27"/>
        <end position="48"/>
    </location>
</feature>
<name>A0AAE3NU22_9BACT</name>
<evidence type="ECO:0000313" key="10">
    <source>
        <dbReference type="Proteomes" id="UP001221302"/>
    </source>
</evidence>
<dbReference type="AlphaFoldDB" id="A0AAE3NU22"/>
<dbReference type="PANTHER" id="PTHR32309:SF13">
    <property type="entry name" value="FERRIC ENTEROBACTIN TRANSPORT PROTEIN FEPE"/>
    <property type="match status" value="1"/>
</dbReference>